<proteinExistence type="predicted"/>
<accession>A0A915CSK6</accession>
<sequence>MLKSIPGSSGEHSWFWRSRRQQDSEREPYSAVLSKGHEMLKLSPAWLRSQQTFARSYEVSASWEDPTFFSLPPDLQHI</sequence>
<feature type="compositionally biased region" description="Polar residues" evidence="1">
    <location>
        <begin position="1"/>
        <end position="11"/>
    </location>
</feature>
<evidence type="ECO:0000256" key="1">
    <source>
        <dbReference type="SAM" id="MobiDB-lite"/>
    </source>
</evidence>
<feature type="region of interest" description="Disordered" evidence="1">
    <location>
        <begin position="1"/>
        <end position="30"/>
    </location>
</feature>
<organism evidence="2 3">
    <name type="scientific">Ditylenchus dipsaci</name>
    <dbReference type="NCBI Taxonomy" id="166011"/>
    <lineage>
        <taxon>Eukaryota</taxon>
        <taxon>Metazoa</taxon>
        <taxon>Ecdysozoa</taxon>
        <taxon>Nematoda</taxon>
        <taxon>Chromadorea</taxon>
        <taxon>Rhabditida</taxon>
        <taxon>Tylenchina</taxon>
        <taxon>Tylenchomorpha</taxon>
        <taxon>Sphaerularioidea</taxon>
        <taxon>Anguinidae</taxon>
        <taxon>Anguininae</taxon>
        <taxon>Ditylenchus</taxon>
    </lineage>
</organism>
<reference evidence="3" key="1">
    <citation type="submission" date="2022-11" db="UniProtKB">
        <authorList>
            <consortium name="WormBaseParasite"/>
        </authorList>
    </citation>
    <scope>IDENTIFICATION</scope>
</reference>
<dbReference type="AlphaFoldDB" id="A0A915CSK6"/>
<keyword evidence="2" id="KW-1185">Reference proteome</keyword>
<dbReference type="WBParaSite" id="jg1219">
    <property type="protein sequence ID" value="jg1219"/>
    <property type="gene ID" value="jg1219"/>
</dbReference>
<dbReference type="Proteomes" id="UP000887574">
    <property type="component" value="Unplaced"/>
</dbReference>
<evidence type="ECO:0000313" key="2">
    <source>
        <dbReference type="Proteomes" id="UP000887574"/>
    </source>
</evidence>
<evidence type="ECO:0000313" key="3">
    <source>
        <dbReference type="WBParaSite" id="jg1219"/>
    </source>
</evidence>
<protein>
    <submittedName>
        <fullName evidence="3">Uncharacterized protein</fullName>
    </submittedName>
</protein>
<name>A0A915CSK6_9BILA</name>